<proteinExistence type="predicted"/>
<organism evidence="2 3">
    <name type="scientific">Engelhardtia mirabilis</name>
    <dbReference type="NCBI Taxonomy" id="2528011"/>
    <lineage>
        <taxon>Bacteria</taxon>
        <taxon>Pseudomonadati</taxon>
        <taxon>Planctomycetota</taxon>
        <taxon>Planctomycetia</taxon>
        <taxon>Planctomycetia incertae sedis</taxon>
        <taxon>Engelhardtia</taxon>
    </lineage>
</organism>
<keyword evidence="3" id="KW-1185">Reference proteome</keyword>
<dbReference type="Pfam" id="PF13432">
    <property type="entry name" value="TPR_16"/>
    <property type="match status" value="1"/>
</dbReference>
<evidence type="ECO:0000313" key="3">
    <source>
        <dbReference type="Proteomes" id="UP000316921"/>
    </source>
</evidence>
<feature type="compositionally biased region" description="Basic and acidic residues" evidence="1">
    <location>
        <begin position="14"/>
        <end position="25"/>
    </location>
</feature>
<dbReference type="Proteomes" id="UP000316921">
    <property type="component" value="Chromosome"/>
</dbReference>
<dbReference type="EMBL" id="CP036287">
    <property type="protein sequence ID" value="QDU68727.1"/>
    <property type="molecule type" value="Genomic_DNA"/>
</dbReference>
<accession>A0A518BP23</accession>
<dbReference type="KEGG" id="pbap:Pla133_38300"/>
<name>A0A518BP23_9BACT</name>
<evidence type="ECO:0000256" key="1">
    <source>
        <dbReference type="SAM" id="MobiDB-lite"/>
    </source>
</evidence>
<gene>
    <name evidence="2" type="ORF">Pla133_38300</name>
</gene>
<evidence type="ECO:0000313" key="2">
    <source>
        <dbReference type="EMBL" id="QDU68727.1"/>
    </source>
</evidence>
<reference evidence="2 3" key="1">
    <citation type="submission" date="2019-02" db="EMBL/GenBank/DDBJ databases">
        <title>Deep-cultivation of Planctomycetes and their phenomic and genomic characterization uncovers novel biology.</title>
        <authorList>
            <person name="Wiegand S."/>
            <person name="Jogler M."/>
            <person name="Boedeker C."/>
            <person name="Pinto D."/>
            <person name="Vollmers J."/>
            <person name="Rivas-Marin E."/>
            <person name="Kohn T."/>
            <person name="Peeters S.H."/>
            <person name="Heuer A."/>
            <person name="Rast P."/>
            <person name="Oberbeckmann S."/>
            <person name="Bunk B."/>
            <person name="Jeske O."/>
            <person name="Meyerdierks A."/>
            <person name="Storesund J.E."/>
            <person name="Kallscheuer N."/>
            <person name="Luecker S."/>
            <person name="Lage O.M."/>
            <person name="Pohl T."/>
            <person name="Merkel B.J."/>
            <person name="Hornburger P."/>
            <person name="Mueller R.-W."/>
            <person name="Bruemmer F."/>
            <person name="Labrenz M."/>
            <person name="Spormann A.M."/>
            <person name="Op den Camp H."/>
            <person name="Overmann J."/>
            <person name="Amann R."/>
            <person name="Jetten M.S.M."/>
            <person name="Mascher T."/>
            <person name="Medema M.H."/>
            <person name="Devos D.P."/>
            <person name="Kaster A.-K."/>
            <person name="Ovreas L."/>
            <person name="Rohde M."/>
            <person name="Galperin M.Y."/>
            <person name="Jogler C."/>
        </authorList>
    </citation>
    <scope>NUCLEOTIDE SEQUENCE [LARGE SCALE GENOMIC DNA]</scope>
    <source>
        <strain evidence="2 3">Pla133</strain>
    </source>
</reference>
<feature type="region of interest" description="Disordered" evidence="1">
    <location>
        <begin position="1"/>
        <end position="49"/>
    </location>
</feature>
<dbReference type="InterPro" id="IPR011990">
    <property type="entry name" value="TPR-like_helical_dom_sf"/>
</dbReference>
<dbReference type="Gene3D" id="1.25.40.10">
    <property type="entry name" value="Tetratricopeptide repeat domain"/>
    <property type="match status" value="1"/>
</dbReference>
<dbReference type="SMART" id="SM00028">
    <property type="entry name" value="TPR"/>
    <property type="match status" value="2"/>
</dbReference>
<dbReference type="GO" id="GO:0042802">
    <property type="term" value="F:identical protein binding"/>
    <property type="evidence" value="ECO:0007669"/>
    <property type="project" value="InterPro"/>
</dbReference>
<dbReference type="SUPFAM" id="SSF48452">
    <property type="entry name" value="TPR-like"/>
    <property type="match status" value="2"/>
</dbReference>
<dbReference type="InterPro" id="IPR019734">
    <property type="entry name" value="TPR_rpt"/>
</dbReference>
<dbReference type="Pfam" id="PF14559">
    <property type="entry name" value="TPR_19"/>
    <property type="match status" value="1"/>
</dbReference>
<sequence length="361" mass="39259">MGIFKRLFGRGGHAAREPQDARRGPVEASGQPPEATHQTGRASRPVLDAASSELEASATAEVEPQSPAAAPNAIRMFDREGNAVLIDAEEYRTGILPRMFESVRQQPDQLYALLVDAFGRGWFEDGLESARALIEVDPNRERAATMLGIALMQTGRLDEAQAVLEAQVASAGPSGVVLTNLAKVRANRGDHEGAEALLWEALQLDPNVPNSVEWWGAIARERDGEAGWITALERVAALDGSWRAQLWLARTALEAQDPERALELYAQALPRAREYGDALMMISGDLGRTGHPGRAVALIEPVYDPAVHGPTAGFNLIHASLQVGEREAGLRVLGRLEALERKDISRHLSELRARFEDRAPD</sequence>
<dbReference type="AlphaFoldDB" id="A0A518BP23"/>
<protein>
    <submittedName>
        <fullName evidence="2">Tetratricopeptide repeat protein</fullName>
    </submittedName>
</protein>
<dbReference type="Pfam" id="PF13374">
    <property type="entry name" value="TPR_10"/>
    <property type="match status" value="1"/>
</dbReference>